<feature type="region of interest" description="Disordered" evidence="1">
    <location>
        <begin position="366"/>
        <end position="385"/>
    </location>
</feature>
<evidence type="ECO:0000313" key="2">
    <source>
        <dbReference type="EMBL" id="RGC04421.1"/>
    </source>
</evidence>
<dbReference type="Proteomes" id="UP000261079">
    <property type="component" value="Unassembled WGS sequence"/>
</dbReference>
<gene>
    <name evidence="2" type="ORF">DW905_12065</name>
</gene>
<dbReference type="RefSeq" id="WP_117477183.1">
    <property type="nucleotide sequence ID" value="NZ_QVEZ01000009.1"/>
</dbReference>
<feature type="region of interest" description="Disordered" evidence="1">
    <location>
        <begin position="340"/>
        <end position="360"/>
    </location>
</feature>
<reference evidence="2 3" key="1">
    <citation type="submission" date="2018-08" db="EMBL/GenBank/DDBJ databases">
        <title>A genome reference for cultivated species of the human gut microbiota.</title>
        <authorList>
            <person name="Zou Y."/>
            <person name="Xue W."/>
            <person name="Luo G."/>
        </authorList>
    </citation>
    <scope>NUCLEOTIDE SEQUENCE [LARGE SCALE GENOMIC DNA]</scope>
    <source>
        <strain evidence="2 3">AM42-11AC</strain>
    </source>
</reference>
<dbReference type="AlphaFoldDB" id="A0A3E2V1J6"/>
<comment type="caution">
    <text evidence="2">The sequence shown here is derived from an EMBL/GenBank/DDBJ whole genome shotgun (WGS) entry which is preliminary data.</text>
</comment>
<organism evidence="2 3">
    <name type="scientific">Faecalibacterium prausnitzii</name>
    <dbReference type="NCBI Taxonomy" id="853"/>
    <lineage>
        <taxon>Bacteria</taxon>
        <taxon>Bacillati</taxon>
        <taxon>Bacillota</taxon>
        <taxon>Clostridia</taxon>
        <taxon>Eubacteriales</taxon>
        <taxon>Oscillospiraceae</taxon>
        <taxon>Faecalibacterium</taxon>
    </lineage>
</organism>
<proteinExistence type="predicted"/>
<dbReference type="EMBL" id="QVEZ01000009">
    <property type="protein sequence ID" value="RGC04421.1"/>
    <property type="molecule type" value="Genomic_DNA"/>
</dbReference>
<feature type="region of interest" description="Disordered" evidence="1">
    <location>
        <begin position="733"/>
        <end position="762"/>
    </location>
</feature>
<evidence type="ECO:0000313" key="3">
    <source>
        <dbReference type="Proteomes" id="UP000261079"/>
    </source>
</evidence>
<name>A0A3E2V1J6_9FIRM</name>
<feature type="compositionally biased region" description="Low complexity" evidence="1">
    <location>
        <begin position="344"/>
        <end position="357"/>
    </location>
</feature>
<accession>A0A3E2V1J6</accession>
<sequence>MTSTNKLSISFHDFDAQGGCCADITLPVSGTVISGFKVRPGMGGGIQVHMPAVMGTTWPYSAEIEWAEVRKLITAAYRKESFDPPVSVTLHDFDQENSCLADVTLRETGVVVSDLKVKIGPGGGIMVHMPAWMHTRWSYTEVQWSDVRQAVTQKYLLVAPTKQQPDGAAGTAAAPNKKPLCTFYSSVNKTEAEVTAMIRATGEQIPGIHLVYIKELKSLHIYMPKEMHDQWAGTGMDWNTLSGIIAEEYKRQVLHEDSILPSDAAEILFPRVRNVTACFADVSLPYKKSVIKGFRIRKLEGEEKPIIWTPQWMGRWNDDRLSWYDLCALIAREYSQYSGGGTLPAESPSTEASSVPAAAPPLPENCTQSSVPADENTPILHAPKQPVREANEFGRVKNAEKSSFIFYPRTVLRAADASDGSPSSPKPLIALVAAMNKGSLGGIGPFEISLLEWIAKLRYVTSTMLVDLIKAGYVSFGWRSGVTQAKLTTITNRMAEYGLISLTRFVTLNEDGSTDGSSCSVMRIITLGKNGSTLLRELGKKGGRYNAFDIFQDGNTVKRILATNQWLIYWLRTYKDEVGENFETSCVIQLKGTEYTGARFYATVTINDCPMVAEPVRRTEDFEAESIKQWLREKIERFALMFDNLDQLYHEKDEISFPQRPIIVLICEDDDHIREIWESIQPVLPKINGQEIWFSSDLRIFNYNKRGERFLYFVDGVPQLVNLKQVLGVDDEAGSAAPTADDGEQAKTLQTVCPQAPADDAD</sequence>
<evidence type="ECO:0000256" key="1">
    <source>
        <dbReference type="SAM" id="MobiDB-lite"/>
    </source>
</evidence>
<protein>
    <submittedName>
        <fullName evidence="2">Uncharacterized protein</fullName>
    </submittedName>
</protein>